<dbReference type="GO" id="GO:0043039">
    <property type="term" value="P:tRNA aminoacylation"/>
    <property type="evidence" value="ECO:0007669"/>
    <property type="project" value="InterPro"/>
</dbReference>
<feature type="domain" description="Threonyl/alanyl tRNA synthetase SAD" evidence="4">
    <location>
        <begin position="167"/>
        <end position="209"/>
    </location>
</feature>
<reference evidence="5" key="1">
    <citation type="submission" date="2019-08" db="EMBL/GenBank/DDBJ databases">
        <authorList>
            <person name="Kucharzyk K."/>
            <person name="Murdoch R.W."/>
            <person name="Higgins S."/>
            <person name="Loffler F."/>
        </authorList>
    </citation>
    <scope>NUCLEOTIDE SEQUENCE</scope>
</reference>
<dbReference type="InterPro" id="IPR051335">
    <property type="entry name" value="Alanyl-tRNA_Editing_Enzymes"/>
</dbReference>
<dbReference type="GO" id="GO:0002161">
    <property type="term" value="F:aminoacyl-tRNA deacylase activity"/>
    <property type="evidence" value="ECO:0007669"/>
    <property type="project" value="UniProtKB-ARBA"/>
</dbReference>
<keyword evidence="3" id="KW-0862">Zinc</keyword>
<protein>
    <recommendedName>
        <fullName evidence="4">Threonyl/alanyl tRNA synthetase SAD domain-containing protein</fullName>
    </recommendedName>
</protein>
<gene>
    <name evidence="5" type="ORF">SDC9_65084</name>
</gene>
<dbReference type="InterPro" id="IPR009000">
    <property type="entry name" value="Transl_B-barrel_sf"/>
</dbReference>
<dbReference type="AlphaFoldDB" id="A0A644XSE2"/>
<dbReference type="InterPro" id="IPR018163">
    <property type="entry name" value="Thr/Ala-tRNA-synth_IIc_edit"/>
</dbReference>
<dbReference type="Gene3D" id="2.40.30.130">
    <property type="match status" value="1"/>
</dbReference>
<dbReference type="SMART" id="SM00863">
    <property type="entry name" value="tRNA_SAD"/>
    <property type="match status" value="1"/>
</dbReference>
<dbReference type="SUPFAM" id="SSF50447">
    <property type="entry name" value="Translation proteins"/>
    <property type="match status" value="1"/>
</dbReference>
<dbReference type="Pfam" id="PF07973">
    <property type="entry name" value="tRNA_SAD"/>
    <property type="match status" value="1"/>
</dbReference>
<comment type="caution">
    <text evidence="5">The sequence shown here is derived from an EMBL/GenBank/DDBJ whole genome shotgun (WGS) entry which is preliminary data.</text>
</comment>
<dbReference type="GO" id="GO:0004812">
    <property type="term" value="F:aminoacyl-tRNA ligase activity"/>
    <property type="evidence" value="ECO:0007669"/>
    <property type="project" value="InterPro"/>
</dbReference>
<accession>A0A644XSE2</accession>
<dbReference type="InterPro" id="IPR012947">
    <property type="entry name" value="tRNA_SAD"/>
</dbReference>
<evidence type="ECO:0000256" key="3">
    <source>
        <dbReference type="ARBA" id="ARBA00022833"/>
    </source>
</evidence>
<name>A0A644XSE2_9ZZZZ</name>
<dbReference type="Gene3D" id="3.30.980.10">
    <property type="entry name" value="Threonyl-trna Synthetase, Chain A, domain 2"/>
    <property type="match status" value="1"/>
</dbReference>
<comment type="cofactor">
    <cofactor evidence="1">
        <name>Zn(2+)</name>
        <dbReference type="ChEBI" id="CHEBI:29105"/>
    </cofactor>
</comment>
<organism evidence="5">
    <name type="scientific">bioreactor metagenome</name>
    <dbReference type="NCBI Taxonomy" id="1076179"/>
    <lineage>
        <taxon>unclassified sequences</taxon>
        <taxon>metagenomes</taxon>
        <taxon>ecological metagenomes</taxon>
    </lineage>
</organism>
<sequence>MSTKKLFWTDPYMTQTQATVTAVCQNKITLDKTVAYAMSGGQDSDSGTIGGYEILTAENQSYEIIYTISPEHDLSVGDDVLVKINWEKRYRLMRLHFAAELVLELVYQNYDHPNKIGANITKDKARVDFEWQGNISDIFPFLQEKLAELIQGNCDIVSDFVDEETQIRFWEIKGFAKVLCGGTHLKRTGEIGELQLKRKNIGGGKERIEITLV</sequence>
<dbReference type="GO" id="GO:0005524">
    <property type="term" value="F:ATP binding"/>
    <property type="evidence" value="ECO:0007669"/>
    <property type="project" value="InterPro"/>
</dbReference>
<dbReference type="PANTHER" id="PTHR43462:SF1">
    <property type="entry name" value="ALANYL-TRNA EDITING PROTEIN AARSD1"/>
    <property type="match status" value="1"/>
</dbReference>
<proteinExistence type="predicted"/>
<evidence type="ECO:0000256" key="1">
    <source>
        <dbReference type="ARBA" id="ARBA00001947"/>
    </source>
</evidence>
<keyword evidence="2" id="KW-0479">Metal-binding</keyword>
<dbReference type="EMBL" id="VSSQ01003028">
    <property type="protein sequence ID" value="MPM18671.1"/>
    <property type="molecule type" value="Genomic_DNA"/>
</dbReference>
<dbReference type="SUPFAM" id="SSF55186">
    <property type="entry name" value="ThrRS/AlaRS common domain"/>
    <property type="match status" value="1"/>
</dbReference>
<evidence type="ECO:0000259" key="4">
    <source>
        <dbReference type="SMART" id="SM00863"/>
    </source>
</evidence>
<dbReference type="PANTHER" id="PTHR43462">
    <property type="entry name" value="ALANYL-TRNA EDITING PROTEIN"/>
    <property type="match status" value="1"/>
</dbReference>
<evidence type="ECO:0000313" key="5">
    <source>
        <dbReference type="EMBL" id="MPM18671.1"/>
    </source>
</evidence>
<dbReference type="GO" id="GO:0046872">
    <property type="term" value="F:metal ion binding"/>
    <property type="evidence" value="ECO:0007669"/>
    <property type="project" value="UniProtKB-KW"/>
</dbReference>
<evidence type="ECO:0000256" key="2">
    <source>
        <dbReference type="ARBA" id="ARBA00022723"/>
    </source>
</evidence>